<accession>A0A0K0G4E4</accession>
<proteinExistence type="predicted"/>
<keyword evidence="1" id="KW-1185">Reference proteome</keyword>
<dbReference type="WBParaSite" id="SVE_1960400.1">
    <property type="protein sequence ID" value="SVE_1960400.1"/>
    <property type="gene ID" value="SVE_1960400"/>
</dbReference>
<reference evidence="2" key="2">
    <citation type="submission" date="2015-08" db="UniProtKB">
        <authorList>
            <consortium name="WormBaseParasite"/>
        </authorList>
    </citation>
    <scope>IDENTIFICATION</scope>
</reference>
<sequence length="125" mass="14611">MVIIILLYTEANYIKDHSVITNRWKYKDTNHKTIQTLGQETVKNYNNDHHTNYVFYGVKDAKKLNTGLVPEYYLTVVVKAKCGDYNLPCKKELHSDIHGKPKNGEKLKMEITEEPSYFTSYLHNL</sequence>
<name>A0A0K0G4E4_STRVS</name>
<evidence type="ECO:0000313" key="2">
    <source>
        <dbReference type="WBParaSite" id="SVE_1960400.1"/>
    </source>
</evidence>
<protein>
    <submittedName>
        <fullName evidence="2">Cystatin domain-containing protein</fullName>
    </submittedName>
</protein>
<reference evidence="1" key="1">
    <citation type="submission" date="2014-07" db="EMBL/GenBank/DDBJ databases">
        <authorList>
            <person name="Martin A.A"/>
            <person name="De Silva N."/>
        </authorList>
    </citation>
    <scope>NUCLEOTIDE SEQUENCE</scope>
</reference>
<dbReference type="AlphaFoldDB" id="A0A0K0G4E4"/>
<dbReference type="Proteomes" id="UP000035680">
    <property type="component" value="Unassembled WGS sequence"/>
</dbReference>
<organism evidence="1 2">
    <name type="scientific">Strongyloides venezuelensis</name>
    <name type="common">Threadworm</name>
    <dbReference type="NCBI Taxonomy" id="75913"/>
    <lineage>
        <taxon>Eukaryota</taxon>
        <taxon>Metazoa</taxon>
        <taxon>Ecdysozoa</taxon>
        <taxon>Nematoda</taxon>
        <taxon>Chromadorea</taxon>
        <taxon>Rhabditida</taxon>
        <taxon>Tylenchina</taxon>
        <taxon>Panagrolaimomorpha</taxon>
        <taxon>Strongyloidoidea</taxon>
        <taxon>Strongyloididae</taxon>
        <taxon>Strongyloides</taxon>
    </lineage>
</organism>
<evidence type="ECO:0000313" key="1">
    <source>
        <dbReference type="Proteomes" id="UP000035680"/>
    </source>
</evidence>